<reference evidence="2 3" key="1">
    <citation type="submission" date="2018-02" db="EMBL/GenBank/DDBJ databases">
        <title>Fusarium culmorum secondary metabolites in fungal-bacterial-plant interactions.</title>
        <authorList>
            <person name="Schmidt R."/>
        </authorList>
    </citation>
    <scope>NUCLEOTIDE SEQUENCE [LARGE SCALE GENOMIC DNA]</scope>
    <source>
        <strain evidence="2 3">PV</strain>
    </source>
</reference>
<evidence type="ECO:0000313" key="3">
    <source>
        <dbReference type="Proteomes" id="UP000241587"/>
    </source>
</evidence>
<feature type="region of interest" description="Disordered" evidence="1">
    <location>
        <begin position="179"/>
        <end position="210"/>
    </location>
</feature>
<feature type="compositionally biased region" description="Polar residues" evidence="1">
    <location>
        <begin position="31"/>
        <end position="45"/>
    </location>
</feature>
<evidence type="ECO:0000313" key="2">
    <source>
        <dbReference type="EMBL" id="PTD03496.1"/>
    </source>
</evidence>
<name>A0A2T4GIV3_FUSCU</name>
<keyword evidence="3" id="KW-1185">Reference proteome</keyword>
<feature type="compositionally biased region" description="Polar residues" evidence="1">
    <location>
        <begin position="1"/>
        <end position="12"/>
    </location>
</feature>
<dbReference type="EMBL" id="PVEM01000014">
    <property type="protein sequence ID" value="PTD03496.1"/>
    <property type="molecule type" value="Genomic_DNA"/>
</dbReference>
<comment type="caution">
    <text evidence="2">The sequence shown here is derived from an EMBL/GenBank/DDBJ whole genome shotgun (WGS) entry which is preliminary data.</text>
</comment>
<dbReference type="Proteomes" id="UP000241587">
    <property type="component" value="Unassembled WGS sequence"/>
</dbReference>
<organism evidence="2 3">
    <name type="scientific">Fusarium culmorum</name>
    <dbReference type="NCBI Taxonomy" id="5516"/>
    <lineage>
        <taxon>Eukaryota</taxon>
        <taxon>Fungi</taxon>
        <taxon>Dikarya</taxon>
        <taxon>Ascomycota</taxon>
        <taxon>Pezizomycotina</taxon>
        <taxon>Sordariomycetes</taxon>
        <taxon>Hypocreomycetidae</taxon>
        <taxon>Hypocreales</taxon>
        <taxon>Nectriaceae</taxon>
        <taxon>Fusarium</taxon>
    </lineage>
</organism>
<evidence type="ECO:0000256" key="1">
    <source>
        <dbReference type="SAM" id="MobiDB-lite"/>
    </source>
</evidence>
<feature type="region of interest" description="Disordered" evidence="1">
    <location>
        <begin position="1"/>
        <end position="78"/>
    </location>
</feature>
<proteinExistence type="predicted"/>
<gene>
    <name evidence="2" type="ORF">FCULG_00012808</name>
</gene>
<dbReference type="AlphaFoldDB" id="A0A2T4GIV3"/>
<accession>A0A2T4GIV3</accession>
<sequence length="711" mass="80081">MVSTRSSKNKQGAPTIAATEELNRGVRRKTPNQFSLPSGDSTPVRSSVARPVKNPRSRASQVAPALGNNPDEDSNTGIEENFETKSREIQRILDIDIREIESYYEIFNIRKPDDSLDLASLVKWQGEVIEKLYSLGALLHPRFTNVDNASLAFEKLLDAAERLGADEWRTAEIREWDGESDLNGDVEDEDMFDDDDEDDEEGLPAEDQLPEPPVDVQLVYKEACSHMTVFMHAPADMSSIDSINQLNYRILRLAKDDLEKIQQYRKWMINLNFFGVHFEAAQTAYSKLQGGSEATVSAAKVDIETIRSLIKIQNKRCHYPQEWNILSVEDYLSCTAIGNEAGVIVAQGEKLTNGSSEQMRKMMYASESMNTNDSERYQAVLGIHSEARTHHTMLVAHHQVSKQLFIVIKWANSVTVAQDSLEVIQSHAIKIQEATQKVHSLVQEALHVINGGELSRSSYTWKTFPLDSETEILAWNHRGRGKQVLTARKEEDGRTVHRIEPASEVDPQIAEEMSQDNKALNLKQAQTMVSRQDRQHFVEIHWCTKSLTKVRNTAAGKKDPDAVCCIQFQSGYHLLGMATVFKVLGKGQSTFDKIKAVCERDGFCPPWEAEPVATKYDLAALKKDPKTRRMWRESAATEASVLKSNVTSQGYTAPKLPVSSQQQTQRPTNAVIEQGLFLHDNPSQQRMDNLEQQIQELKAMMQTLIQNIPAN</sequence>
<protein>
    <submittedName>
        <fullName evidence="2">Uncharacterized protein</fullName>
    </submittedName>
</protein>
<feature type="compositionally biased region" description="Acidic residues" evidence="1">
    <location>
        <begin position="179"/>
        <end position="204"/>
    </location>
</feature>
<dbReference type="OrthoDB" id="5042209at2759"/>